<organism evidence="5 6">
    <name type="scientific">Clostridium yunnanense</name>
    <dbReference type="NCBI Taxonomy" id="2800325"/>
    <lineage>
        <taxon>Bacteria</taxon>
        <taxon>Bacillati</taxon>
        <taxon>Bacillota</taxon>
        <taxon>Clostridia</taxon>
        <taxon>Eubacteriales</taxon>
        <taxon>Clostridiaceae</taxon>
        <taxon>Clostridium</taxon>
    </lineage>
</organism>
<dbReference type="Gene3D" id="3.40.50.300">
    <property type="entry name" value="P-loop containing nucleotide triphosphate hydrolases"/>
    <property type="match status" value="1"/>
</dbReference>
<dbReference type="RefSeq" id="WP_200271445.1">
    <property type="nucleotide sequence ID" value="NZ_JAENHN010000046.1"/>
</dbReference>
<evidence type="ECO:0000256" key="1">
    <source>
        <dbReference type="ARBA" id="ARBA00022448"/>
    </source>
</evidence>
<dbReference type="EMBL" id="JAENHN010000046">
    <property type="protein sequence ID" value="MBK1812326.1"/>
    <property type="molecule type" value="Genomic_DNA"/>
</dbReference>
<evidence type="ECO:0000313" key="5">
    <source>
        <dbReference type="EMBL" id="MBK1812326.1"/>
    </source>
</evidence>
<feature type="domain" description="ABC transporter" evidence="4">
    <location>
        <begin position="19"/>
        <end position="258"/>
    </location>
</feature>
<evidence type="ECO:0000256" key="2">
    <source>
        <dbReference type="ARBA" id="ARBA00022741"/>
    </source>
</evidence>
<proteinExistence type="predicted"/>
<dbReference type="InterPro" id="IPR003439">
    <property type="entry name" value="ABC_transporter-like_ATP-bd"/>
</dbReference>
<dbReference type="Proteomes" id="UP000596739">
    <property type="component" value="Unassembled WGS sequence"/>
</dbReference>
<keyword evidence="2" id="KW-0547">Nucleotide-binding</keyword>
<protein>
    <submittedName>
        <fullName evidence="5">ABC transporter ATP-binding protein</fullName>
    </submittedName>
</protein>
<evidence type="ECO:0000259" key="4">
    <source>
        <dbReference type="PROSITE" id="PS50893"/>
    </source>
</evidence>
<reference evidence="6" key="1">
    <citation type="submission" date="2021-01" db="EMBL/GenBank/DDBJ databases">
        <title>Genome public.</title>
        <authorList>
            <person name="Liu C."/>
            <person name="Sun Q."/>
        </authorList>
    </citation>
    <scope>NUCLEOTIDE SEQUENCE [LARGE SCALE GENOMIC DNA]</scope>
    <source>
        <strain evidence="6">YIM B02505</strain>
    </source>
</reference>
<evidence type="ECO:0000313" key="6">
    <source>
        <dbReference type="Proteomes" id="UP000596739"/>
    </source>
</evidence>
<dbReference type="PANTHER" id="PTHR43776">
    <property type="entry name" value="TRANSPORT ATP-BINDING PROTEIN"/>
    <property type="match status" value="1"/>
</dbReference>
<dbReference type="InterPro" id="IPR027417">
    <property type="entry name" value="P-loop_NTPase"/>
</dbReference>
<dbReference type="PROSITE" id="PS00211">
    <property type="entry name" value="ABC_TRANSPORTER_1"/>
    <property type="match status" value="1"/>
</dbReference>
<keyword evidence="6" id="KW-1185">Reference proteome</keyword>
<dbReference type="Pfam" id="PF00005">
    <property type="entry name" value="ABC_tran"/>
    <property type="match status" value="1"/>
</dbReference>
<accession>A0ABS1ESE9</accession>
<dbReference type="InterPro" id="IPR017871">
    <property type="entry name" value="ABC_transporter-like_CS"/>
</dbReference>
<dbReference type="InterPro" id="IPR050319">
    <property type="entry name" value="ABC_transp_ATP-bind"/>
</dbReference>
<dbReference type="CDD" id="cd03257">
    <property type="entry name" value="ABC_NikE_OppD_transporters"/>
    <property type="match status" value="1"/>
</dbReference>
<comment type="caution">
    <text evidence="5">The sequence shown here is derived from an EMBL/GenBank/DDBJ whole genome shotgun (WGS) entry which is preliminary data.</text>
</comment>
<dbReference type="PANTHER" id="PTHR43776:SF8">
    <property type="entry name" value="ABC TRANSPORTER, ATP-BINDING PROTEIN"/>
    <property type="match status" value="1"/>
</dbReference>
<dbReference type="SUPFAM" id="SSF52540">
    <property type="entry name" value="P-loop containing nucleoside triphosphate hydrolases"/>
    <property type="match status" value="1"/>
</dbReference>
<dbReference type="SMART" id="SM00382">
    <property type="entry name" value="AAA"/>
    <property type="match status" value="1"/>
</dbReference>
<keyword evidence="1" id="KW-0813">Transport</keyword>
<dbReference type="PROSITE" id="PS50893">
    <property type="entry name" value="ABC_TRANSPORTER_2"/>
    <property type="match status" value="1"/>
</dbReference>
<gene>
    <name evidence="5" type="ORF">JHL18_17010</name>
</gene>
<keyword evidence="3 5" id="KW-0067">ATP-binding</keyword>
<evidence type="ECO:0000256" key="3">
    <source>
        <dbReference type="ARBA" id="ARBA00022840"/>
    </source>
</evidence>
<dbReference type="InterPro" id="IPR003593">
    <property type="entry name" value="AAA+_ATPase"/>
</dbReference>
<name>A0ABS1ESE9_9CLOT</name>
<dbReference type="GO" id="GO:0005524">
    <property type="term" value="F:ATP binding"/>
    <property type="evidence" value="ECO:0007669"/>
    <property type="project" value="UniProtKB-KW"/>
</dbReference>
<sequence length="262" mass="29308">MNNPKQPLITVQNISKHYVVTQNIFSPKTIIKAVDDVSFTISKGESLGLIGESGSGKTTVASLVLKLIKADTGKVVYKDTDLTSLTEDEMRTMRKELQIIFQHSQGTLDPKMTVAEFLTEPLLLHKIVKPYETSKEVSRLLNLVGLSESDKSKFPYQMSGGQLQRVGIARAISTRPTFIICDEPVSALDVSIQGQILNLLKDLQKELDLTYLFISHNLKVVKHICDRVAVMYKGKLIEINNTRAILEDPSEEYTKKLVESML</sequence>